<dbReference type="PROSITE" id="PS50195">
    <property type="entry name" value="PX"/>
    <property type="match status" value="1"/>
</dbReference>
<evidence type="ECO:0000313" key="3">
    <source>
        <dbReference type="Proteomes" id="UP000187209"/>
    </source>
</evidence>
<gene>
    <name evidence="2" type="ORF">SteCoe_444</name>
</gene>
<organism evidence="2 3">
    <name type="scientific">Stentor coeruleus</name>
    <dbReference type="NCBI Taxonomy" id="5963"/>
    <lineage>
        <taxon>Eukaryota</taxon>
        <taxon>Sar</taxon>
        <taxon>Alveolata</taxon>
        <taxon>Ciliophora</taxon>
        <taxon>Postciliodesmatophora</taxon>
        <taxon>Heterotrichea</taxon>
        <taxon>Heterotrichida</taxon>
        <taxon>Stentoridae</taxon>
        <taxon>Stentor</taxon>
    </lineage>
</organism>
<dbReference type="Gene3D" id="3.30.1520.10">
    <property type="entry name" value="Phox-like domain"/>
    <property type="match status" value="1"/>
</dbReference>
<evidence type="ECO:0000259" key="1">
    <source>
        <dbReference type="PROSITE" id="PS50195"/>
    </source>
</evidence>
<protein>
    <recommendedName>
        <fullName evidence="1">PX domain-containing protein</fullName>
    </recommendedName>
</protein>
<proteinExistence type="predicted"/>
<accession>A0A1R2D473</accession>
<dbReference type="GO" id="GO:0035091">
    <property type="term" value="F:phosphatidylinositol binding"/>
    <property type="evidence" value="ECO:0007669"/>
    <property type="project" value="InterPro"/>
</dbReference>
<dbReference type="SUPFAM" id="SSF64268">
    <property type="entry name" value="PX domain"/>
    <property type="match status" value="1"/>
</dbReference>
<dbReference type="EMBL" id="MPUH01000004">
    <property type="protein sequence ID" value="OMJ96062.1"/>
    <property type="molecule type" value="Genomic_DNA"/>
</dbReference>
<name>A0A1R2D473_9CILI</name>
<dbReference type="InterPro" id="IPR001683">
    <property type="entry name" value="PX_dom"/>
</dbReference>
<feature type="domain" description="PX" evidence="1">
    <location>
        <begin position="1"/>
        <end position="109"/>
    </location>
</feature>
<comment type="caution">
    <text evidence="2">The sequence shown here is derived from an EMBL/GenBank/DDBJ whole genome shotgun (WGS) entry which is preliminary data.</text>
</comment>
<keyword evidence="3" id="KW-1185">Reference proteome</keyword>
<dbReference type="SMART" id="SM00312">
    <property type="entry name" value="PX"/>
    <property type="match status" value="1"/>
</dbReference>
<dbReference type="Proteomes" id="UP000187209">
    <property type="component" value="Unassembled WGS sequence"/>
</dbReference>
<dbReference type="AlphaFoldDB" id="A0A1R2D473"/>
<dbReference type="CDD" id="cd06093">
    <property type="entry name" value="PX_domain"/>
    <property type="match status" value="1"/>
</dbReference>
<reference evidence="2 3" key="1">
    <citation type="submission" date="2016-11" db="EMBL/GenBank/DDBJ databases">
        <title>The macronuclear genome of Stentor coeruleus: a giant cell with tiny introns.</title>
        <authorList>
            <person name="Slabodnick M."/>
            <person name="Ruby J.G."/>
            <person name="Reiff S.B."/>
            <person name="Swart E.C."/>
            <person name="Gosai S."/>
            <person name="Prabakaran S."/>
            <person name="Witkowska E."/>
            <person name="Larue G.E."/>
            <person name="Fisher S."/>
            <person name="Freeman R.M."/>
            <person name="Gunawardena J."/>
            <person name="Chu W."/>
            <person name="Stover N.A."/>
            <person name="Gregory B.D."/>
            <person name="Nowacki M."/>
            <person name="Derisi J."/>
            <person name="Roy S.W."/>
            <person name="Marshall W.F."/>
            <person name="Sood P."/>
        </authorList>
    </citation>
    <scope>NUCLEOTIDE SEQUENCE [LARGE SCALE GENOMIC DNA]</scope>
    <source>
        <strain evidence="2">WM001</strain>
    </source>
</reference>
<dbReference type="InterPro" id="IPR036871">
    <property type="entry name" value="PX_dom_sf"/>
</dbReference>
<dbReference type="Pfam" id="PF00787">
    <property type="entry name" value="PX"/>
    <property type="match status" value="1"/>
</dbReference>
<sequence length="227" mass="26616">MLLDIRIKDYEDKSGNVEYVIEVNDKITGDCWKFYRRYSVLREVHDVFKSLDGKVPEFPPRKFFGSRNPEFLAQRKADLESYLNEVAKIAMLMENSLIKDFFIPKDAVLIKLAQVGGWGRYKKIMYRPEIHVFAEKVNEIVSEKYFDLRVLNGPMEDDKVNKKMNDYSKMVEGMVIDDNKKMIEGKSINLYYYKSTVVKQNWIKGVFSGLVKIVKNVDIPDLLIIFK</sequence>
<evidence type="ECO:0000313" key="2">
    <source>
        <dbReference type="EMBL" id="OMJ96062.1"/>
    </source>
</evidence>
<dbReference type="OrthoDB" id="41200at2759"/>